<dbReference type="EMBL" id="JACIGM010000003">
    <property type="protein sequence ID" value="MBB4274139.1"/>
    <property type="molecule type" value="Genomic_DNA"/>
</dbReference>
<comment type="caution">
    <text evidence="2">The sequence shown here is derived from an EMBL/GenBank/DDBJ whole genome shotgun (WGS) entry which is preliminary data.</text>
</comment>
<dbReference type="Pfam" id="PF18144">
    <property type="entry name" value="SMODS"/>
    <property type="match status" value="1"/>
</dbReference>
<dbReference type="CDD" id="cd05400">
    <property type="entry name" value="NT_2-5OAS_ClassI-CCAase"/>
    <property type="match status" value="1"/>
</dbReference>
<evidence type="ECO:0000256" key="1">
    <source>
        <dbReference type="ARBA" id="ARBA00023118"/>
    </source>
</evidence>
<gene>
    <name evidence="2" type="ORF">GGE12_001894</name>
</gene>
<dbReference type="GO" id="GO:0051607">
    <property type="term" value="P:defense response to virus"/>
    <property type="evidence" value="ECO:0007669"/>
    <property type="project" value="UniProtKB-KW"/>
</dbReference>
<evidence type="ECO:0000313" key="3">
    <source>
        <dbReference type="Proteomes" id="UP000533641"/>
    </source>
</evidence>
<sequence length="417" mass="46942">MGILINLDMAAAIDPLDGILIDIARRAQVPKTKHEEAVEHYVGLCQHVDRKGSPLEGKILECYPSGSFSIGAATYSYVRTMQHDVDVVLEVDYPITTDPQWVLDVLYRAIKGDPGSRYYDYKVERNSRCVTVTYPDGVTVDLMPVARIPGGPERSGVLFHHKADGGEKYTKEVNPKAFTNHFNANIRASDVFASRYRSRRLMADGLLQERAETQFMPDHVPIEEKSPRLVAIQLTKRFRDVQFRNRKGRRPPSVVIAAMALDAGPMSDSLCDEVVAIANFMQKRIREEDEMYRLLEVRNPAHYADVLTDRWPENQYAQRVWRDDLSRLVRSLTTLRAGDFDAQQLMKILQELFGETLAERVVQDHYRVHGTLARHNMLGIGKIGVVKSVLAAPATLGLSLPARANTDMGGSIENPID</sequence>
<dbReference type="RefSeq" id="WP_183924621.1">
    <property type="nucleotide sequence ID" value="NZ_JACIGM010000003.1"/>
</dbReference>
<dbReference type="AlphaFoldDB" id="A0A7W6RKV3"/>
<evidence type="ECO:0000313" key="2">
    <source>
        <dbReference type="EMBL" id="MBB4274139.1"/>
    </source>
</evidence>
<protein>
    <recommendedName>
        <fullName evidence="4">Nucleotidyltransferase</fullName>
    </recommendedName>
</protein>
<reference evidence="2 3" key="1">
    <citation type="submission" date="2020-08" db="EMBL/GenBank/DDBJ databases">
        <title>Genomic Encyclopedia of Type Strains, Phase IV (KMG-V): Genome sequencing to study the core and pangenomes of soil and plant-associated prokaryotes.</title>
        <authorList>
            <person name="Whitman W."/>
        </authorList>
    </citation>
    <scope>NUCLEOTIDE SEQUENCE [LARGE SCALE GENOMIC DNA]</scope>
    <source>
        <strain evidence="2 3">SEMIA 402</strain>
    </source>
</reference>
<evidence type="ECO:0008006" key="4">
    <source>
        <dbReference type="Google" id="ProtNLM"/>
    </source>
</evidence>
<dbReference type="GO" id="GO:0016779">
    <property type="term" value="F:nucleotidyltransferase activity"/>
    <property type="evidence" value="ECO:0007669"/>
    <property type="project" value="InterPro"/>
</dbReference>
<name>A0A7W6RKV3_9HYPH</name>
<dbReference type="InterPro" id="IPR006116">
    <property type="entry name" value="NT_2-5OAS_ClassI-CCAase"/>
</dbReference>
<accession>A0A7W6RKV3</accession>
<proteinExistence type="predicted"/>
<organism evidence="2 3">
    <name type="scientific">Rhizobium mongolense</name>
    <dbReference type="NCBI Taxonomy" id="57676"/>
    <lineage>
        <taxon>Bacteria</taxon>
        <taxon>Pseudomonadati</taxon>
        <taxon>Pseudomonadota</taxon>
        <taxon>Alphaproteobacteria</taxon>
        <taxon>Hyphomicrobiales</taxon>
        <taxon>Rhizobiaceae</taxon>
        <taxon>Rhizobium/Agrobacterium group</taxon>
        <taxon>Rhizobium</taxon>
    </lineage>
</organism>
<keyword evidence="1" id="KW-0051">Antiviral defense</keyword>
<dbReference type="Proteomes" id="UP000533641">
    <property type="component" value="Unassembled WGS sequence"/>
</dbReference>